<feature type="compositionally biased region" description="Polar residues" evidence="3">
    <location>
        <begin position="286"/>
        <end position="306"/>
    </location>
</feature>
<feature type="compositionally biased region" description="Basic and acidic residues" evidence="3">
    <location>
        <begin position="28"/>
        <end position="43"/>
    </location>
</feature>
<protein>
    <recommendedName>
        <fullName evidence="4">RanBD1 domain-containing protein</fullName>
    </recommendedName>
</protein>
<comment type="caution">
    <text evidence="5">The sequence shown here is derived from an EMBL/GenBank/DDBJ whole genome shotgun (WGS) entry which is preliminary data.</text>
</comment>
<dbReference type="RefSeq" id="XP_066801149.1">
    <property type="nucleotide sequence ID" value="XM_066948581.1"/>
</dbReference>
<reference evidence="5 6" key="1">
    <citation type="journal article" date="2024" name="bioRxiv">
        <title>Comparative genomics of Cryptococcus and Kwoniella reveals pathogenesis evolution and contrasting karyotype dynamics via intercentromeric recombination or chromosome fusion.</title>
        <authorList>
            <person name="Coelho M.A."/>
            <person name="David-Palma M."/>
            <person name="Shea T."/>
            <person name="Bowers K."/>
            <person name="McGinley-Smith S."/>
            <person name="Mohammad A.W."/>
            <person name="Gnirke A."/>
            <person name="Yurkov A.M."/>
            <person name="Nowrousian M."/>
            <person name="Sun S."/>
            <person name="Cuomo C.A."/>
            <person name="Heitman J."/>
        </authorList>
    </citation>
    <scope>NUCLEOTIDE SEQUENCE [LARGE SCALE GENOMIC DNA]</scope>
    <source>
        <strain evidence="5 6">CBS 13917</strain>
    </source>
</reference>
<dbReference type="Gene3D" id="2.30.29.30">
    <property type="entry name" value="Pleckstrin-homology domain (PH domain)/Phosphotyrosine-binding domain (PTB)"/>
    <property type="match status" value="1"/>
</dbReference>
<dbReference type="GeneID" id="92182748"/>
<feature type="compositionally biased region" description="Low complexity" evidence="3">
    <location>
        <begin position="321"/>
        <end position="337"/>
    </location>
</feature>
<evidence type="ECO:0000256" key="1">
    <source>
        <dbReference type="ARBA" id="ARBA00004123"/>
    </source>
</evidence>
<gene>
    <name evidence="5" type="ORF">IAR55_005490</name>
</gene>
<dbReference type="GO" id="GO:0005634">
    <property type="term" value="C:nucleus"/>
    <property type="evidence" value="ECO:0007669"/>
    <property type="project" value="UniProtKB-SubCell"/>
</dbReference>
<dbReference type="Proteomes" id="UP001388673">
    <property type="component" value="Unassembled WGS sequence"/>
</dbReference>
<evidence type="ECO:0000313" key="6">
    <source>
        <dbReference type="Proteomes" id="UP001388673"/>
    </source>
</evidence>
<name>A0AAW0YL04_9TREE</name>
<feature type="region of interest" description="Disordered" evidence="3">
    <location>
        <begin position="1"/>
        <end position="337"/>
    </location>
</feature>
<feature type="compositionally biased region" description="Basic and acidic residues" evidence="3">
    <location>
        <begin position="103"/>
        <end position="137"/>
    </location>
</feature>
<dbReference type="PROSITE" id="PS50196">
    <property type="entry name" value="RANBD1"/>
    <property type="match status" value="1"/>
</dbReference>
<dbReference type="Pfam" id="PF00638">
    <property type="entry name" value="Ran_BP1"/>
    <property type="match status" value="1"/>
</dbReference>
<dbReference type="EMBL" id="JBCAWK010000010">
    <property type="protein sequence ID" value="KAK8847631.1"/>
    <property type="molecule type" value="Genomic_DNA"/>
</dbReference>
<comment type="subcellular location">
    <subcellularLocation>
        <location evidence="1">Nucleus</location>
    </subcellularLocation>
</comment>
<dbReference type="InterPro" id="IPR011993">
    <property type="entry name" value="PH-like_dom_sf"/>
</dbReference>
<dbReference type="PANTHER" id="PTHR23138:SF142">
    <property type="entry name" value="RAN-BINDING PROTEIN 3B-RELATED"/>
    <property type="match status" value="1"/>
</dbReference>
<accession>A0AAW0YL04</accession>
<feature type="compositionally biased region" description="Polar residues" evidence="3">
    <location>
        <begin position="201"/>
        <end position="210"/>
    </location>
</feature>
<dbReference type="SUPFAM" id="SSF50729">
    <property type="entry name" value="PH domain-like"/>
    <property type="match status" value="1"/>
</dbReference>
<dbReference type="InterPro" id="IPR000156">
    <property type="entry name" value="Ran_bind_dom"/>
</dbReference>
<dbReference type="SMART" id="SM00160">
    <property type="entry name" value="RanBD"/>
    <property type="match status" value="1"/>
</dbReference>
<evidence type="ECO:0000259" key="4">
    <source>
        <dbReference type="PROSITE" id="PS50196"/>
    </source>
</evidence>
<evidence type="ECO:0000256" key="3">
    <source>
        <dbReference type="SAM" id="MobiDB-lite"/>
    </source>
</evidence>
<evidence type="ECO:0000256" key="2">
    <source>
        <dbReference type="ARBA" id="ARBA00023242"/>
    </source>
</evidence>
<dbReference type="KEGG" id="kne:92182748"/>
<dbReference type="PANTHER" id="PTHR23138">
    <property type="entry name" value="RAN BINDING PROTEIN"/>
    <property type="match status" value="1"/>
</dbReference>
<dbReference type="AlphaFoldDB" id="A0AAW0YL04"/>
<organism evidence="5 6">
    <name type="scientific">Kwoniella newhampshirensis</name>
    <dbReference type="NCBI Taxonomy" id="1651941"/>
    <lineage>
        <taxon>Eukaryota</taxon>
        <taxon>Fungi</taxon>
        <taxon>Dikarya</taxon>
        <taxon>Basidiomycota</taxon>
        <taxon>Agaricomycotina</taxon>
        <taxon>Tremellomycetes</taxon>
        <taxon>Tremellales</taxon>
        <taxon>Cryptococcaceae</taxon>
        <taxon>Kwoniella</taxon>
    </lineage>
</organism>
<feature type="compositionally biased region" description="Low complexity" evidence="3">
    <location>
        <begin position="240"/>
        <end position="261"/>
    </location>
</feature>
<proteinExistence type="predicted"/>
<keyword evidence="2" id="KW-0539">Nucleus</keyword>
<dbReference type="InterPro" id="IPR045255">
    <property type="entry name" value="RanBP1-like"/>
</dbReference>
<evidence type="ECO:0000313" key="5">
    <source>
        <dbReference type="EMBL" id="KAK8847631.1"/>
    </source>
</evidence>
<feature type="domain" description="RanBD1" evidence="4">
    <location>
        <begin position="396"/>
        <end position="477"/>
    </location>
</feature>
<sequence length="535" mass="56096">MSSEKSSPSPPPEVVDKGETQSSPSKSAGKDATGRLKRVREGSLEPNAAEASVPVAIVTKKNRVASSSSGIRGLNDDSEAADGGDVAESTDADEVSTQIEGKTVGEVRKKVEKMNWKEGQPDLKEAVVEEAEIKGSRPDIANVSDGQGVDEAVTKDIKGSSAEDVPPAETPAGDRSWEKIDKDEAETGSGEGLKRKALERSGSSYTQLDADSSAKRQKDTPSPVPDHAQPVSAPSKKPQSTFASFASSSSPFASLKSPSPALEATEESPALPPPVKKPQATFGAFASTSSPFASVKSASTGPSSSEPEQKTDPAPTKKPQATFGSFSSSASPFSAAPKTTSAFASAPTKGSAFGTYSATSSAFMTKKTTPVDGEEKGEVGPSSFGDILKDAGGEEFIEKKVEMHEQDVTTGEEDEETVYQTRAKLYVSDKEAGWKERGVGILKLNVRRGDGLGARLVMRADGVFRLLLNSKLYKGLNPLVDGKVVRMNLPHEGNFTLVSLRVGNPKVSEELADCIHEHIPLDGASASKSPEPIGA</sequence>
<keyword evidence="6" id="KW-1185">Reference proteome</keyword>